<gene>
    <name evidence="5" type="ORF">V6E02_07185</name>
</gene>
<dbReference type="Proteomes" id="UP001482231">
    <property type="component" value="Unassembled WGS sequence"/>
</dbReference>
<dbReference type="PROSITE" id="PS51352">
    <property type="entry name" value="THIOREDOXIN_2"/>
    <property type="match status" value="1"/>
</dbReference>
<dbReference type="RefSeq" id="WP_347308099.1">
    <property type="nucleotide sequence ID" value="NZ_JBAJEX010000004.1"/>
</dbReference>
<dbReference type="InterPro" id="IPR036249">
    <property type="entry name" value="Thioredoxin-like_sf"/>
</dbReference>
<keyword evidence="6" id="KW-1185">Reference proteome</keyword>
<evidence type="ECO:0000259" key="4">
    <source>
        <dbReference type="PROSITE" id="PS51352"/>
    </source>
</evidence>
<dbReference type="Gene3D" id="3.40.30.10">
    <property type="entry name" value="Glutaredoxin"/>
    <property type="match status" value="1"/>
</dbReference>
<comment type="similarity">
    <text evidence="1">Belongs to the SCO1/2 family.</text>
</comment>
<dbReference type="SUPFAM" id="SSF52833">
    <property type="entry name" value="Thioredoxin-like"/>
    <property type="match status" value="1"/>
</dbReference>
<feature type="signal peptide" evidence="3">
    <location>
        <begin position="1"/>
        <end position="25"/>
    </location>
</feature>
<sequence length="195" mass="21501">MSGLFRFLPLLLAFLLVGCGQQPPAFQGTDITGADWGRDFRLTDHTGKVRTLADFRGKVVVMFFGYTHCPDVCPTTLGEMAQVMKRLGPDAQRVQVLFVTLDPARDTPTLLAQYVPAFYPTFLGLYGDEATTRKIAADFKVFYQKQAGSDPDQYTLDHGANTYVFDPQGRLRLLFGFGAGAEPMVHDIKLLLAGA</sequence>
<proteinExistence type="inferred from homology"/>
<evidence type="ECO:0000256" key="1">
    <source>
        <dbReference type="ARBA" id="ARBA00010996"/>
    </source>
</evidence>
<evidence type="ECO:0000256" key="2">
    <source>
        <dbReference type="ARBA" id="ARBA00023008"/>
    </source>
</evidence>
<dbReference type="CDD" id="cd02968">
    <property type="entry name" value="SCO"/>
    <property type="match status" value="1"/>
</dbReference>
<reference evidence="5 6" key="1">
    <citation type="submission" date="2024-02" db="EMBL/GenBank/DDBJ databases">
        <title>New thermophilic sulfur-oxidizing bacteria from a hot springs of the Uzon caldera (Kamchatka, Russia).</title>
        <authorList>
            <person name="Dukat A.M."/>
            <person name="Elcheninov A.G."/>
            <person name="Frolov E.N."/>
        </authorList>
    </citation>
    <scope>NUCLEOTIDE SEQUENCE [LARGE SCALE GENOMIC DNA]</scope>
    <source>
        <strain evidence="5 6">AK1</strain>
    </source>
</reference>
<organism evidence="5 6">
    <name type="scientific">Thiobacter aerophilum</name>
    <dbReference type="NCBI Taxonomy" id="3121275"/>
    <lineage>
        <taxon>Bacteria</taxon>
        <taxon>Pseudomonadati</taxon>
        <taxon>Pseudomonadota</taxon>
        <taxon>Betaproteobacteria</taxon>
        <taxon>Burkholderiales</taxon>
        <taxon>Thiobacteraceae</taxon>
        <taxon>Thiobacter</taxon>
    </lineage>
</organism>
<evidence type="ECO:0000313" key="6">
    <source>
        <dbReference type="Proteomes" id="UP001482231"/>
    </source>
</evidence>
<dbReference type="PANTHER" id="PTHR12151:SF25">
    <property type="entry name" value="LINALOOL DEHYDRATASE_ISOMERASE DOMAIN-CONTAINING PROTEIN"/>
    <property type="match status" value="1"/>
</dbReference>
<dbReference type="Pfam" id="PF02630">
    <property type="entry name" value="SCO1-SenC"/>
    <property type="match status" value="1"/>
</dbReference>
<dbReference type="InterPro" id="IPR003782">
    <property type="entry name" value="SCO1/SenC"/>
</dbReference>
<keyword evidence="3" id="KW-0732">Signal</keyword>
<keyword evidence="2" id="KW-0186">Copper</keyword>
<dbReference type="PANTHER" id="PTHR12151">
    <property type="entry name" value="ELECTRON TRANSPORT PROTIN SCO1/SENC FAMILY MEMBER"/>
    <property type="match status" value="1"/>
</dbReference>
<name>A0ABV0EE95_9BURK</name>
<accession>A0ABV0EE95</accession>
<evidence type="ECO:0000256" key="3">
    <source>
        <dbReference type="SAM" id="SignalP"/>
    </source>
</evidence>
<comment type="caution">
    <text evidence="5">The sequence shown here is derived from an EMBL/GenBank/DDBJ whole genome shotgun (WGS) entry which is preliminary data.</text>
</comment>
<feature type="domain" description="Thioredoxin" evidence="4">
    <location>
        <begin position="17"/>
        <end position="193"/>
    </location>
</feature>
<feature type="chain" id="PRO_5046160254" evidence="3">
    <location>
        <begin position="26"/>
        <end position="195"/>
    </location>
</feature>
<dbReference type="EMBL" id="JBAJEX010000004">
    <property type="protein sequence ID" value="MEO1766990.1"/>
    <property type="molecule type" value="Genomic_DNA"/>
</dbReference>
<dbReference type="PROSITE" id="PS51257">
    <property type="entry name" value="PROKAR_LIPOPROTEIN"/>
    <property type="match status" value="1"/>
</dbReference>
<protein>
    <submittedName>
        <fullName evidence="5">SCO family protein</fullName>
    </submittedName>
</protein>
<dbReference type="InterPro" id="IPR013766">
    <property type="entry name" value="Thioredoxin_domain"/>
</dbReference>
<evidence type="ECO:0000313" key="5">
    <source>
        <dbReference type="EMBL" id="MEO1766990.1"/>
    </source>
</evidence>